<dbReference type="EMBL" id="STGY01000071">
    <property type="protein sequence ID" value="THV37073.1"/>
    <property type="molecule type" value="Genomic_DNA"/>
</dbReference>
<comment type="caution">
    <text evidence="1">The sequence shown here is derived from an EMBL/GenBank/DDBJ whole genome shotgun (WGS) entry which is preliminary data.</text>
</comment>
<dbReference type="AlphaFoldDB" id="A0A4S8PZA5"/>
<protein>
    <recommendedName>
        <fullName evidence="3">Type II toxin-antitoxin system RelE/ParE family toxin</fullName>
    </recommendedName>
</protein>
<name>A0A4S8PZA5_9ACTN</name>
<keyword evidence="2" id="KW-1185">Reference proteome</keyword>
<reference evidence="1 2" key="2">
    <citation type="submission" date="2019-05" db="EMBL/GenBank/DDBJ databases">
        <title>Glycomyces buryatensis sp. nov.</title>
        <authorList>
            <person name="Nikitina E."/>
        </authorList>
    </citation>
    <scope>NUCLEOTIDE SEQUENCE [LARGE SCALE GENOMIC DNA]</scope>
    <source>
        <strain evidence="1 2">18</strain>
    </source>
</reference>
<gene>
    <name evidence="1" type="ORF">FAB82_21230</name>
</gene>
<reference evidence="2" key="1">
    <citation type="submission" date="2019-04" db="EMBL/GenBank/DDBJ databases">
        <title>Nocardioides xinjiangensis sp. nov.</title>
        <authorList>
            <person name="Liu S."/>
        </authorList>
    </citation>
    <scope>NUCLEOTIDE SEQUENCE [LARGE SCALE GENOMIC DNA]</scope>
    <source>
        <strain evidence="2">18</strain>
    </source>
</reference>
<accession>A0A4S8PZA5</accession>
<evidence type="ECO:0008006" key="3">
    <source>
        <dbReference type="Google" id="ProtNLM"/>
    </source>
</evidence>
<sequence>MSPKRGDRVAPPPTDMEFDLRFADSAAVKGWEELERQATGNLRRAWEELRADPRSRANPSRQHQLKGDLGLASWKGSACERWQYEVTGGGRLWYLIDDDRRTVWLTYAGTGHPKATD</sequence>
<organism evidence="1 2">
    <name type="scientific">Glycomyces buryatensis</name>
    <dbReference type="NCBI Taxonomy" id="2570927"/>
    <lineage>
        <taxon>Bacteria</taxon>
        <taxon>Bacillati</taxon>
        <taxon>Actinomycetota</taxon>
        <taxon>Actinomycetes</taxon>
        <taxon>Glycomycetales</taxon>
        <taxon>Glycomycetaceae</taxon>
        <taxon>Glycomyces</taxon>
    </lineage>
</organism>
<dbReference type="Proteomes" id="UP000308760">
    <property type="component" value="Unassembled WGS sequence"/>
</dbReference>
<evidence type="ECO:0000313" key="2">
    <source>
        <dbReference type="Proteomes" id="UP000308760"/>
    </source>
</evidence>
<evidence type="ECO:0000313" key="1">
    <source>
        <dbReference type="EMBL" id="THV37073.1"/>
    </source>
</evidence>
<proteinExistence type="predicted"/>
<dbReference type="OrthoDB" id="487569at2"/>